<accession>K4KKJ9</accession>
<evidence type="ECO:0000259" key="1">
    <source>
        <dbReference type="Pfam" id="PF09992"/>
    </source>
</evidence>
<dbReference type="eggNOG" id="COG4632">
    <property type="taxonomic scope" value="Bacteria"/>
</dbReference>
<reference evidence="2 3" key="1">
    <citation type="journal article" date="2013" name="Genome Announc.">
        <title>Complete genome sequence of Simiduia agarivorans SA1(T), a marine bacterium able to degrade a variety of polysaccharides.</title>
        <authorList>
            <person name="Lin S.Y."/>
            <person name="Shieh W.Y."/>
            <person name="Chen J.S."/>
            <person name="Tang S.L."/>
        </authorList>
    </citation>
    <scope>NUCLEOTIDE SEQUENCE [LARGE SCALE GENOMIC DNA]</scope>
    <source>
        <strain evidence="3">DSM 21679 / JCM 13881 / BCRC 17597 / SA1</strain>
    </source>
</reference>
<dbReference type="RefSeq" id="WP_015046913.1">
    <property type="nucleotide sequence ID" value="NC_018868.3"/>
</dbReference>
<sequence>MADLNRISPYLFSLCTTALVTGCGGGGGTKANHTTQETPAAIQWTDRSTEHYFPAGVQYQFANIDGADAHLVTVDLNQPHLQVEAVKAEQAQAIFNYTFEPGVVVAINGGFFSGNSSYSAVINQGEVLARNITALNRNGQSYPVIRSALTLDSDNQASIEWLYHFELNANGGYAFDAPLAYTGSNSAALAAPEKANGTPIAPNMAIGGGPTLIKNGAEKLTYNEEIFWGSGVELNDQRPRTAVCVTDQNHLRLLVISRYALQDLPALLLDLDCTDAMNLDGGGSSAMAFNDQAIYDQGRAVPSALVIKEL</sequence>
<dbReference type="Proteomes" id="UP000000466">
    <property type="component" value="Chromosome"/>
</dbReference>
<dbReference type="STRING" id="1117647.M5M_07745"/>
<dbReference type="HOGENOM" id="CLU_896866_0_0_6"/>
<dbReference type="PANTHER" id="PTHR40446">
    <property type="entry name" value="N-ACETYLGLUCOSAMINE-1-PHOSPHODIESTER ALPHA-N-ACETYLGLUCOSAMINIDASE"/>
    <property type="match status" value="1"/>
</dbReference>
<organism evidence="2 3">
    <name type="scientific">Simiduia agarivorans (strain DSM 21679 / JCM 13881 / BCRC 17597 / SA1)</name>
    <dbReference type="NCBI Taxonomy" id="1117647"/>
    <lineage>
        <taxon>Bacteria</taxon>
        <taxon>Pseudomonadati</taxon>
        <taxon>Pseudomonadota</taxon>
        <taxon>Gammaproteobacteria</taxon>
        <taxon>Cellvibrionales</taxon>
        <taxon>Cellvibrionaceae</taxon>
        <taxon>Simiduia</taxon>
    </lineage>
</organism>
<dbReference type="PANTHER" id="PTHR40446:SF2">
    <property type="entry name" value="N-ACETYLGLUCOSAMINE-1-PHOSPHODIESTER ALPHA-N-ACETYLGLUCOSAMINIDASE"/>
    <property type="match status" value="1"/>
</dbReference>
<keyword evidence="3" id="KW-1185">Reference proteome</keyword>
<evidence type="ECO:0000313" key="2">
    <source>
        <dbReference type="EMBL" id="AFU98740.1"/>
    </source>
</evidence>
<dbReference type="AlphaFoldDB" id="K4KKJ9"/>
<dbReference type="PROSITE" id="PS51257">
    <property type="entry name" value="PROKAR_LIPOPROTEIN"/>
    <property type="match status" value="1"/>
</dbReference>
<dbReference type="OrthoDB" id="5515706at2"/>
<feature type="domain" description="Phosphodiester glycosidase" evidence="1">
    <location>
        <begin position="102"/>
        <end position="307"/>
    </location>
</feature>
<dbReference type="EMBL" id="CP003746">
    <property type="protein sequence ID" value="AFU98740.1"/>
    <property type="molecule type" value="Genomic_DNA"/>
</dbReference>
<name>K4KKJ9_SIMAS</name>
<gene>
    <name evidence="2" type="ordered locus">M5M_07745</name>
</gene>
<dbReference type="Pfam" id="PF09992">
    <property type="entry name" value="NAGPA"/>
    <property type="match status" value="1"/>
</dbReference>
<dbReference type="KEGG" id="saga:M5M_07745"/>
<dbReference type="InterPro" id="IPR018711">
    <property type="entry name" value="NAGPA"/>
</dbReference>
<protein>
    <submittedName>
        <fullName evidence="2">Exopolysaccharide biosynthesis protein</fullName>
    </submittedName>
</protein>
<proteinExistence type="predicted"/>
<evidence type="ECO:0000313" key="3">
    <source>
        <dbReference type="Proteomes" id="UP000000466"/>
    </source>
</evidence>